<name>A0A1G1T2P4_9BACT</name>
<protein>
    <submittedName>
        <fullName evidence="1">Uncharacterized protein</fullName>
    </submittedName>
</protein>
<reference evidence="1 2" key="1">
    <citation type="submission" date="2016-08" db="EMBL/GenBank/DDBJ databases">
        <title>Hymenobacter coccineus sp. nov., Hymenobacter lapidarius sp. nov. and Hymenobacter glacialis sp. nov., isolated from Antarctic soil.</title>
        <authorList>
            <person name="Sedlacek I."/>
            <person name="Kralova S."/>
            <person name="Kyrova K."/>
            <person name="Maslanova I."/>
            <person name="Stankova E."/>
            <person name="Vrbovska V."/>
            <person name="Nemec M."/>
            <person name="Bartak M."/>
            <person name="Svec P."/>
            <person name="Busse H.-J."/>
            <person name="Pantucek R."/>
        </authorList>
    </citation>
    <scope>NUCLEOTIDE SEQUENCE [LARGE SCALE GENOMIC DNA]</scope>
    <source>
        <strain evidence="1 2">CCM 8643</strain>
    </source>
</reference>
<keyword evidence="2" id="KW-1185">Reference proteome</keyword>
<comment type="caution">
    <text evidence="1">The sequence shown here is derived from an EMBL/GenBank/DDBJ whole genome shotgun (WGS) entry which is preliminary data.</text>
</comment>
<dbReference type="AlphaFoldDB" id="A0A1G1T2P4"/>
<accession>A0A1G1T2P4</accession>
<dbReference type="Proteomes" id="UP000176294">
    <property type="component" value="Unassembled WGS sequence"/>
</dbReference>
<dbReference type="RefSeq" id="WP_070728533.1">
    <property type="nucleotide sequence ID" value="NZ_MDZB01000109.1"/>
</dbReference>
<proteinExistence type="predicted"/>
<sequence>MPCRLRRANDRADRNAWGCATVNGVPALSRKYTRCRRTVPCPAAGAAANTLSAPLATTRISHLIEEAAI</sequence>
<evidence type="ECO:0000313" key="2">
    <source>
        <dbReference type="Proteomes" id="UP000176294"/>
    </source>
</evidence>
<gene>
    <name evidence="1" type="ORF">BEN47_02080</name>
</gene>
<evidence type="ECO:0000313" key="1">
    <source>
        <dbReference type="EMBL" id="OGX85144.1"/>
    </source>
</evidence>
<dbReference type="EMBL" id="MDZB01000109">
    <property type="protein sequence ID" value="OGX85144.1"/>
    <property type="molecule type" value="Genomic_DNA"/>
</dbReference>
<organism evidence="1 2">
    <name type="scientific">Hymenobacter lapidarius</name>
    <dbReference type="NCBI Taxonomy" id="1908237"/>
    <lineage>
        <taxon>Bacteria</taxon>
        <taxon>Pseudomonadati</taxon>
        <taxon>Bacteroidota</taxon>
        <taxon>Cytophagia</taxon>
        <taxon>Cytophagales</taxon>
        <taxon>Hymenobacteraceae</taxon>
        <taxon>Hymenobacter</taxon>
    </lineage>
</organism>